<dbReference type="AlphaFoldDB" id="Q0AN10"/>
<accession>Q0AN10</accession>
<gene>
    <name evidence="1" type="ordered locus">Mmar10_2035</name>
</gene>
<protein>
    <recommendedName>
        <fullName evidence="3">DUF1109 domain-containing protein</fullName>
    </recommendedName>
</protein>
<reference evidence="1 2" key="1">
    <citation type="submission" date="2006-08" db="EMBL/GenBank/DDBJ databases">
        <title>Complete sequence of Maricaulis maris MCS10.</title>
        <authorList>
            <consortium name="US DOE Joint Genome Institute"/>
            <person name="Copeland A."/>
            <person name="Lucas S."/>
            <person name="Lapidus A."/>
            <person name="Barry K."/>
            <person name="Detter J.C."/>
            <person name="Glavina del Rio T."/>
            <person name="Hammon N."/>
            <person name="Israni S."/>
            <person name="Dalin E."/>
            <person name="Tice H."/>
            <person name="Pitluck S."/>
            <person name="Saunders E."/>
            <person name="Brettin T."/>
            <person name="Bruce D."/>
            <person name="Han C."/>
            <person name="Tapia R."/>
            <person name="Gilna P."/>
            <person name="Schmutz J."/>
            <person name="Larimer F."/>
            <person name="Land M."/>
            <person name="Hauser L."/>
            <person name="Kyrpides N."/>
            <person name="Mikhailova N."/>
            <person name="Viollier P."/>
            <person name="Stephens C."/>
            <person name="Richardson P."/>
        </authorList>
    </citation>
    <scope>NUCLEOTIDE SEQUENCE [LARGE SCALE GENOMIC DNA]</scope>
    <source>
        <strain evidence="1 2">MCS10</strain>
    </source>
</reference>
<dbReference type="eggNOG" id="COG4944">
    <property type="taxonomic scope" value="Bacteria"/>
</dbReference>
<sequence>MNDPLIDTLAAGLEPVRRRRFSYWIATGVGAGLAVGALAFWLAPDLAVRPDIGTAILDIPFWMKVAFTLTIAIVGSFGLLRLVRPSGRSKALIWIPPAIWAVFALMAARDLATHPVDLWGARILGETALRCVTYIALISVPILAVLTLVVRRGAPTELTQAGWALGLAAGGMSATIYALGCPEASPVFLIVWYALGIALAGAAGALGGRYLLRW</sequence>
<evidence type="ECO:0000313" key="1">
    <source>
        <dbReference type="EMBL" id="ABI66327.1"/>
    </source>
</evidence>
<keyword evidence="2" id="KW-1185">Reference proteome</keyword>
<proteinExistence type="predicted"/>
<evidence type="ECO:0008006" key="3">
    <source>
        <dbReference type="Google" id="ProtNLM"/>
    </source>
</evidence>
<dbReference type="HOGENOM" id="CLU_097826_1_0_5"/>
<dbReference type="STRING" id="394221.Mmar10_2035"/>
<dbReference type="EMBL" id="CP000449">
    <property type="protein sequence ID" value="ABI66327.1"/>
    <property type="molecule type" value="Genomic_DNA"/>
</dbReference>
<dbReference type="RefSeq" id="WP_011643972.1">
    <property type="nucleotide sequence ID" value="NC_008347.1"/>
</dbReference>
<name>Q0AN10_MARMM</name>
<dbReference type="InterPro" id="IPR009495">
    <property type="entry name" value="NrsF"/>
</dbReference>
<dbReference type="Pfam" id="PF06532">
    <property type="entry name" value="NrsF"/>
    <property type="match status" value="1"/>
</dbReference>
<dbReference type="KEGG" id="mmr:Mmar10_2035"/>
<dbReference type="OrthoDB" id="8279740at2"/>
<evidence type="ECO:0000313" key="2">
    <source>
        <dbReference type="Proteomes" id="UP000001964"/>
    </source>
</evidence>
<organism evidence="1 2">
    <name type="scientific">Maricaulis maris (strain MCS10)</name>
    <name type="common">Caulobacter maris</name>
    <dbReference type="NCBI Taxonomy" id="394221"/>
    <lineage>
        <taxon>Bacteria</taxon>
        <taxon>Pseudomonadati</taxon>
        <taxon>Pseudomonadota</taxon>
        <taxon>Alphaproteobacteria</taxon>
        <taxon>Maricaulales</taxon>
        <taxon>Maricaulaceae</taxon>
        <taxon>Maricaulis</taxon>
    </lineage>
</organism>
<dbReference type="Proteomes" id="UP000001964">
    <property type="component" value="Chromosome"/>
</dbReference>